<organism evidence="1 2">
    <name type="scientific">Actinomyces massiliensis F0489</name>
    <dbReference type="NCBI Taxonomy" id="1125718"/>
    <lineage>
        <taxon>Bacteria</taxon>
        <taxon>Bacillati</taxon>
        <taxon>Actinomycetota</taxon>
        <taxon>Actinomycetes</taxon>
        <taxon>Actinomycetales</taxon>
        <taxon>Actinomycetaceae</taxon>
        <taxon>Actinomyces</taxon>
    </lineage>
</organism>
<dbReference type="Gene3D" id="1.10.10.10">
    <property type="entry name" value="Winged helix-like DNA-binding domain superfamily/Winged helix DNA-binding domain"/>
    <property type="match status" value="1"/>
</dbReference>
<dbReference type="AlphaFoldDB" id="J1HKS0"/>
<dbReference type="PATRIC" id="fig|1125718.3.peg.816"/>
<accession>J1HKS0</accession>
<name>J1HKS0_9ACTO</name>
<gene>
    <name evidence="1" type="ORF">HMPREF1318_2124</name>
</gene>
<dbReference type="SUPFAM" id="SSF88659">
    <property type="entry name" value="Sigma3 and sigma4 domains of RNA polymerase sigma factors"/>
    <property type="match status" value="1"/>
</dbReference>
<dbReference type="EMBL" id="AKFT01000056">
    <property type="protein sequence ID" value="EJF46565.1"/>
    <property type="molecule type" value="Genomic_DNA"/>
</dbReference>
<dbReference type="InterPro" id="IPR036388">
    <property type="entry name" value="WH-like_DNA-bd_sf"/>
</dbReference>
<comment type="caution">
    <text evidence="1">The sequence shown here is derived from an EMBL/GenBank/DDBJ whole genome shotgun (WGS) entry which is preliminary data.</text>
</comment>
<sequence length="220" mass="24018">MEAPGAVRFERALPIAVFLTGLPEFTDMAGARTGATFARRFQTVTLGAIDDASMLTALQPFVSEGWEIAGNETSGDGPGRVFMEPAAQRAIVERACGEPFLFQLAGERAWYAGDGDVITAREVARGWQGAAGEAEAHVQRILERLPQREREVLEAMAGLDPQDRTLTRIAQEAGFTRSTDAGPAAQRLDVTRGIIRRGKPYTFRHRAVEAYLTSDWPRLG</sequence>
<proteinExistence type="predicted"/>
<keyword evidence="2" id="KW-1185">Reference proteome</keyword>
<dbReference type="eggNOG" id="COG1474">
    <property type="taxonomic scope" value="Bacteria"/>
</dbReference>
<protein>
    <submittedName>
        <fullName evidence="1">Uncharacterized protein</fullName>
    </submittedName>
</protein>
<evidence type="ECO:0000313" key="1">
    <source>
        <dbReference type="EMBL" id="EJF46565.1"/>
    </source>
</evidence>
<evidence type="ECO:0000313" key="2">
    <source>
        <dbReference type="Proteomes" id="UP000002941"/>
    </source>
</evidence>
<dbReference type="InterPro" id="IPR013324">
    <property type="entry name" value="RNA_pol_sigma_r3/r4-like"/>
</dbReference>
<reference evidence="1 2" key="1">
    <citation type="submission" date="2012-05" db="EMBL/GenBank/DDBJ databases">
        <authorList>
            <person name="Harkins D.M."/>
            <person name="Madupu R."/>
            <person name="Durkin A.S."/>
            <person name="Torralba M."/>
            <person name="Methe B."/>
            <person name="Sutton G.G."/>
            <person name="Nelson K.E."/>
        </authorList>
    </citation>
    <scope>NUCLEOTIDE SEQUENCE [LARGE SCALE GENOMIC DNA]</scope>
    <source>
        <strain evidence="1 2">F0489</strain>
    </source>
</reference>
<dbReference type="Proteomes" id="UP000002941">
    <property type="component" value="Unassembled WGS sequence"/>
</dbReference>